<comment type="caution">
    <text evidence="2">The sequence shown here is derived from an EMBL/GenBank/DDBJ whole genome shotgun (WGS) entry which is preliminary data.</text>
</comment>
<protein>
    <submittedName>
        <fullName evidence="2">Uncharacterized protein</fullName>
    </submittedName>
</protein>
<keyword evidence="1" id="KW-1133">Transmembrane helix</keyword>
<keyword evidence="1" id="KW-0812">Transmembrane</keyword>
<feature type="transmembrane region" description="Helical" evidence="1">
    <location>
        <begin position="50"/>
        <end position="72"/>
    </location>
</feature>
<dbReference type="OrthoDB" id="2979445at2759"/>
<evidence type="ECO:0000256" key="1">
    <source>
        <dbReference type="SAM" id="Phobius"/>
    </source>
</evidence>
<evidence type="ECO:0000313" key="2">
    <source>
        <dbReference type="EMBL" id="KAF5380645.1"/>
    </source>
</evidence>
<keyword evidence="1" id="KW-0472">Membrane</keyword>
<sequence length="93" mass="9893">MGVGDQAVKPTVSLTLTMEKVESSAETENVAREIPVLIEQSSPGPASYSVASVAAVILAGSIAHLLLTWGGFTGQKGWDKLMIVEDWIASFFR</sequence>
<dbReference type="Proteomes" id="UP000518752">
    <property type="component" value="Unassembled WGS sequence"/>
</dbReference>
<gene>
    <name evidence="2" type="ORF">D9757_007066</name>
</gene>
<dbReference type="EMBL" id="JAACJN010000063">
    <property type="protein sequence ID" value="KAF5380645.1"/>
    <property type="molecule type" value="Genomic_DNA"/>
</dbReference>
<proteinExistence type="predicted"/>
<keyword evidence="3" id="KW-1185">Reference proteome</keyword>
<accession>A0A8H5M486</accession>
<evidence type="ECO:0000313" key="3">
    <source>
        <dbReference type="Proteomes" id="UP000518752"/>
    </source>
</evidence>
<reference evidence="2 3" key="1">
    <citation type="journal article" date="2020" name="ISME J.">
        <title>Uncovering the hidden diversity of litter-decomposition mechanisms in mushroom-forming fungi.</title>
        <authorList>
            <person name="Floudas D."/>
            <person name="Bentzer J."/>
            <person name="Ahren D."/>
            <person name="Johansson T."/>
            <person name="Persson P."/>
            <person name="Tunlid A."/>
        </authorList>
    </citation>
    <scope>NUCLEOTIDE SEQUENCE [LARGE SCALE GENOMIC DNA]</scope>
    <source>
        <strain evidence="2 3">CBS 406.79</strain>
    </source>
</reference>
<organism evidence="2 3">
    <name type="scientific">Collybiopsis confluens</name>
    <dbReference type="NCBI Taxonomy" id="2823264"/>
    <lineage>
        <taxon>Eukaryota</taxon>
        <taxon>Fungi</taxon>
        <taxon>Dikarya</taxon>
        <taxon>Basidiomycota</taxon>
        <taxon>Agaricomycotina</taxon>
        <taxon>Agaricomycetes</taxon>
        <taxon>Agaricomycetidae</taxon>
        <taxon>Agaricales</taxon>
        <taxon>Marasmiineae</taxon>
        <taxon>Omphalotaceae</taxon>
        <taxon>Collybiopsis</taxon>
    </lineage>
</organism>
<dbReference type="AlphaFoldDB" id="A0A8H5M486"/>
<name>A0A8H5M486_9AGAR</name>